<keyword evidence="3" id="KW-1185">Reference proteome</keyword>
<dbReference type="Proteomes" id="UP001145072">
    <property type="component" value="Unassembled WGS sequence"/>
</dbReference>
<feature type="region of interest" description="Disordered" evidence="1">
    <location>
        <begin position="1"/>
        <end position="52"/>
    </location>
</feature>
<feature type="compositionally biased region" description="Basic and acidic residues" evidence="1">
    <location>
        <begin position="1"/>
        <end position="28"/>
    </location>
</feature>
<proteinExistence type="predicted"/>
<accession>A0A9X3WJV5</accession>
<reference evidence="2" key="1">
    <citation type="submission" date="2022-06" db="EMBL/GenBank/DDBJ databases">
        <title>Aquibacillus sp. a new bacterium isolated from soil saline samples.</title>
        <authorList>
            <person name="Galisteo C."/>
            <person name="De La Haba R."/>
            <person name="Sanchez-Porro C."/>
            <person name="Ventosa A."/>
        </authorList>
    </citation>
    <scope>NUCLEOTIDE SEQUENCE</scope>
    <source>
        <strain evidence="2">JCM 12387</strain>
    </source>
</reference>
<feature type="compositionally biased region" description="Polar residues" evidence="1">
    <location>
        <begin position="29"/>
        <end position="43"/>
    </location>
</feature>
<dbReference type="RefSeq" id="WP_259868734.1">
    <property type="nucleotide sequence ID" value="NZ_JAMQJZ010000004.1"/>
</dbReference>
<evidence type="ECO:0000313" key="3">
    <source>
        <dbReference type="Proteomes" id="UP001145072"/>
    </source>
</evidence>
<comment type="caution">
    <text evidence="2">The sequence shown here is derived from an EMBL/GenBank/DDBJ whole genome shotgun (WGS) entry which is preliminary data.</text>
</comment>
<organism evidence="2 3">
    <name type="scientific">Aquibacillus koreensis</name>
    <dbReference type="NCBI Taxonomy" id="279446"/>
    <lineage>
        <taxon>Bacteria</taxon>
        <taxon>Bacillati</taxon>
        <taxon>Bacillota</taxon>
        <taxon>Bacilli</taxon>
        <taxon>Bacillales</taxon>
        <taxon>Bacillaceae</taxon>
        <taxon>Aquibacillus</taxon>
    </lineage>
</organism>
<name>A0A9X3WJV5_9BACI</name>
<evidence type="ECO:0000313" key="2">
    <source>
        <dbReference type="EMBL" id="MDC3420223.1"/>
    </source>
</evidence>
<sequence>MVNQDFDKFINEQEKHKSISPGKPDRQQEGNNPKANQRGNTEKNVGASGKEI</sequence>
<gene>
    <name evidence="2" type="ORF">NC661_07545</name>
</gene>
<dbReference type="AlphaFoldDB" id="A0A9X3WJV5"/>
<dbReference type="EMBL" id="JAMQJZ010000004">
    <property type="protein sequence ID" value="MDC3420223.1"/>
    <property type="molecule type" value="Genomic_DNA"/>
</dbReference>
<evidence type="ECO:0000256" key="1">
    <source>
        <dbReference type="SAM" id="MobiDB-lite"/>
    </source>
</evidence>
<protein>
    <submittedName>
        <fullName evidence="2">Uncharacterized protein</fullName>
    </submittedName>
</protein>